<dbReference type="PANTHER" id="PTHR43249:SF1">
    <property type="entry name" value="D-GLUCOSIDE 3-DEHYDROGENASE"/>
    <property type="match status" value="1"/>
</dbReference>
<dbReference type="Proteomes" id="UP001200642">
    <property type="component" value="Unassembled WGS sequence"/>
</dbReference>
<evidence type="ECO:0000259" key="2">
    <source>
        <dbReference type="Pfam" id="PF22725"/>
    </source>
</evidence>
<dbReference type="SUPFAM" id="SSF51735">
    <property type="entry name" value="NAD(P)-binding Rossmann-fold domains"/>
    <property type="match status" value="1"/>
</dbReference>
<proteinExistence type="predicted"/>
<keyword evidence="4" id="KW-1185">Reference proteome</keyword>
<dbReference type="GO" id="GO:0000166">
    <property type="term" value="F:nucleotide binding"/>
    <property type="evidence" value="ECO:0007669"/>
    <property type="project" value="InterPro"/>
</dbReference>
<reference evidence="3" key="1">
    <citation type="submission" date="2023-02" db="EMBL/GenBank/DDBJ databases">
        <title>Genome of Flavobacteriaceae gen. nov. sp. strain F89.</title>
        <authorList>
            <person name="Wang Y."/>
        </authorList>
    </citation>
    <scope>NUCLEOTIDE SEQUENCE</scope>
    <source>
        <strain evidence="3">F89</strain>
    </source>
</reference>
<dbReference type="PANTHER" id="PTHR43249">
    <property type="entry name" value="UDP-N-ACETYL-2-AMINO-2-DEOXY-D-GLUCURONATE OXIDASE"/>
    <property type="match status" value="1"/>
</dbReference>
<sequence length="335" mass="37011">MKTIRFALIGSGYISDYHARGLMTVPNTEIVAVVSKNLDNAKKFAKKYNIERAYSTIAEVVVDGNIDAVVISTPNVFHAPYAIQFLESGKDVFIEKPMAMDEAEGLLLQGVAAKTGHLVMVGHMWRFDADTQYVKENIDSGKLGKIIKTKSYGIHENWGPEGWFTKKELAGGGALADMGVHAIDTVRYLLGDPKPVKVYARIATHFGDYDVDDSGIIVITWDNGTESIIESGWWQSHMDGPEASSGIYGTKGYASLFPTFLKLKTGVEESEIITPKLPEREDHCAQIIYTEQMEYFVDCIRTRTTPVPGLLEGQSVMRIVDAAYESSRTGKVVDL</sequence>
<feature type="domain" description="GFO/IDH/MocA-like oxidoreductase" evidence="2">
    <location>
        <begin position="132"/>
        <end position="254"/>
    </location>
</feature>
<dbReference type="RefSeq" id="WP_317903345.1">
    <property type="nucleotide sequence ID" value="NZ_JAIRBC010000026.1"/>
</dbReference>
<evidence type="ECO:0000259" key="1">
    <source>
        <dbReference type="Pfam" id="PF01408"/>
    </source>
</evidence>
<name>A0AAE3EX97_9FLAO</name>
<dbReference type="InterPro" id="IPR036291">
    <property type="entry name" value="NAD(P)-bd_dom_sf"/>
</dbReference>
<dbReference type="Pfam" id="PF22725">
    <property type="entry name" value="GFO_IDH_MocA_C3"/>
    <property type="match status" value="1"/>
</dbReference>
<organism evidence="3 4">
    <name type="scientific">Cerina litoralis</name>
    <dbReference type="NCBI Taxonomy" id="2874477"/>
    <lineage>
        <taxon>Bacteria</taxon>
        <taxon>Pseudomonadati</taxon>
        <taxon>Bacteroidota</taxon>
        <taxon>Flavobacteriia</taxon>
        <taxon>Flavobacteriales</taxon>
        <taxon>Flavobacteriaceae</taxon>
        <taxon>Cerina</taxon>
    </lineage>
</organism>
<dbReference type="InterPro" id="IPR052515">
    <property type="entry name" value="Gfo/Idh/MocA_Oxidoreductase"/>
</dbReference>
<dbReference type="SUPFAM" id="SSF55347">
    <property type="entry name" value="Glyceraldehyde-3-phosphate dehydrogenase-like, C-terminal domain"/>
    <property type="match status" value="1"/>
</dbReference>
<dbReference type="Gene3D" id="3.30.360.10">
    <property type="entry name" value="Dihydrodipicolinate Reductase, domain 2"/>
    <property type="match status" value="1"/>
</dbReference>
<dbReference type="InterPro" id="IPR000683">
    <property type="entry name" value="Gfo/Idh/MocA-like_OxRdtase_N"/>
</dbReference>
<evidence type="ECO:0000313" key="4">
    <source>
        <dbReference type="Proteomes" id="UP001200642"/>
    </source>
</evidence>
<dbReference type="AlphaFoldDB" id="A0AAE3EX97"/>
<dbReference type="Pfam" id="PF01408">
    <property type="entry name" value="GFO_IDH_MocA"/>
    <property type="match status" value="1"/>
</dbReference>
<accession>A0AAE3EX97</accession>
<protein>
    <submittedName>
        <fullName evidence="3">Gfo/Idh/MocA family oxidoreductase</fullName>
    </submittedName>
</protein>
<gene>
    <name evidence="3" type="ORF">K8352_15705</name>
</gene>
<comment type="caution">
    <text evidence="3">The sequence shown here is derived from an EMBL/GenBank/DDBJ whole genome shotgun (WGS) entry which is preliminary data.</text>
</comment>
<dbReference type="EMBL" id="JAIRBC010000026">
    <property type="protein sequence ID" value="MCG2462205.1"/>
    <property type="molecule type" value="Genomic_DNA"/>
</dbReference>
<feature type="domain" description="Gfo/Idh/MocA-like oxidoreductase N-terminal" evidence="1">
    <location>
        <begin position="4"/>
        <end position="123"/>
    </location>
</feature>
<dbReference type="Gene3D" id="3.40.50.720">
    <property type="entry name" value="NAD(P)-binding Rossmann-like Domain"/>
    <property type="match status" value="1"/>
</dbReference>
<evidence type="ECO:0000313" key="3">
    <source>
        <dbReference type="EMBL" id="MCG2462205.1"/>
    </source>
</evidence>
<dbReference type="InterPro" id="IPR055170">
    <property type="entry name" value="GFO_IDH_MocA-like_dom"/>
</dbReference>